<keyword evidence="3" id="KW-0472">Membrane</keyword>
<organism evidence="4 6">
    <name type="scientific">Biomphalaria glabrata</name>
    <name type="common">Bloodfluke planorb</name>
    <name type="synonym">Freshwater snail</name>
    <dbReference type="NCBI Taxonomy" id="6526"/>
    <lineage>
        <taxon>Eukaryota</taxon>
        <taxon>Metazoa</taxon>
        <taxon>Spiralia</taxon>
        <taxon>Lophotrochozoa</taxon>
        <taxon>Mollusca</taxon>
        <taxon>Gastropoda</taxon>
        <taxon>Heterobranchia</taxon>
        <taxon>Euthyneura</taxon>
        <taxon>Panpulmonata</taxon>
        <taxon>Hygrophila</taxon>
        <taxon>Lymnaeoidea</taxon>
        <taxon>Planorbidae</taxon>
        <taxon>Biomphalaria</taxon>
    </lineage>
</organism>
<keyword evidence="3" id="KW-0812">Transmembrane</keyword>
<dbReference type="RefSeq" id="XP_055873088.1">
    <property type="nucleotide sequence ID" value="XM_056017113.1"/>
</dbReference>
<keyword evidence="3" id="KW-1133">Transmembrane helix</keyword>
<dbReference type="OrthoDB" id="6122772at2759"/>
<name>A0A9W2ZDG2_BIOGL</name>
<dbReference type="RefSeq" id="XP_055873090.1">
    <property type="nucleotide sequence ID" value="XM_056017115.1"/>
</dbReference>
<feature type="region of interest" description="Disordered" evidence="2">
    <location>
        <begin position="1"/>
        <end position="85"/>
    </location>
</feature>
<feature type="compositionally biased region" description="Polar residues" evidence="2">
    <location>
        <begin position="71"/>
        <end position="85"/>
    </location>
</feature>
<dbReference type="AlphaFoldDB" id="A0A9W2ZDG2"/>
<evidence type="ECO:0000313" key="5">
    <source>
        <dbReference type="RefSeq" id="XP_055873088.1"/>
    </source>
</evidence>
<evidence type="ECO:0000256" key="1">
    <source>
        <dbReference type="ARBA" id="ARBA00023157"/>
    </source>
</evidence>
<evidence type="ECO:0000256" key="3">
    <source>
        <dbReference type="SAM" id="Phobius"/>
    </source>
</evidence>
<evidence type="ECO:0000313" key="6">
    <source>
        <dbReference type="RefSeq" id="XP_055873089.1"/>
    </source>
</evidence>
<reference evidence="5 6" key="1">
    <citation type="submission" date="2025-04" db="UniProtKB">
        <authorList>
            <consortium name="RefSeq"/>
        </authorList>
    </citation>
    <scope>IDENTIFICATION</scope>
</reference>
<dbReference type="OMA" id="MSILECP"/>
<dbReference type="InterPro" id="IPR000436">
    <property type="entry name" value="Sushi_SCR_CCP_dom"/>
</dbReference>
<feature type="region of interest" description="Disordered" evidence="2">
    <location>
        <begin position="340"/>
        <end position="367"/>
    </location>
</feature>
<dbReference type="GeneID" id="106058376"/>
<proteinExistence type="predicted"/>
<keyword evidence="4" id="KW-1185">Reference proteome</keyword>
<keyword evidence="1" id="KW-1015">Disulfide bond</keyword>
<feature type="transmembrane region" description="Helical" evidence="3">
    <location>
        <begin position="145"/>
        <end position="168"/>
    </location>
</feature>
<accession>A0A9W2ZDG2</accession>
<sequence length="367" mass="40661">MSNVTTTTTSTLTTATSLVNTTSTTPQSSSNHSERTTTAAATTELTSTTTSTTTQSTQPTTTRPALCPELNNMTTSTEQNDPTTTRKPIYLLSTTHRSSGIVVRVQCPWADSSYKPTYLLCQSNGQWNSSLPYCYESFELSSYKLFFALGGGALGLIVLVLSIIYCSLLREDRRKSSRQSSDVSDTTETKQVDPYHIGDRLYSNPSSSGDSTPSNSTYSKQAIFSTHVNPSFYEDDYDRWKKEEDTERLYDSPWPQHRGLKVQSETDNFKWSQSNLNNLANTGFQKIPRGFVSLDQISFSSEDSTGQESTTKSVDPLYASKSSFQSQTLHGVKRYRRMKSKELTTNTLPSQLGSSTLEDSSIGVTNL</sequence>
<dbReference type="InterPro" id="IPR035976">
    <property type="entry name" value="Sushi/SCR/CCP_sf"/>
</dbReference>
<feature type="region of interest" description="Disordered" evidence="2">
    <location>
        <begin position="176"/>
        <end position="216"/>
    </location>
</feature>
<evidence type="ECO:0000313" key="7">
    <source>
        <dbReference type="RefSeq" id="XP_055873090.1"/>
    </source>
</evidence>
<protein>
    <submittedName>
        <fullName evidence="5 6">Uncharacterized protein LOC106058376</fullName>
    </submittedName>
</protein>
<evidence type="ECO:0000256" key="2">
    <source>
        <dbReference type="SAM" id="MobiDB-lite"/>
    </source>
</evidence>
<gene>
    <name evidence="5 6 7" type="primary">LOC106058376</name>
</gene>
<dbReference type="CDD" id="cd00033">
    <property type="entry name" value="CCP"/>
    <property type="match status" value="1"/>
</dbReference>
<feature type="compositionally biased region" description="Low complexity" evidence="2">
    <location>
        <begin position="202"/>
        <end position="216"/>
    </location>
</feature>
<feature type="compositionally biased region" description="Basic and acidic residues" evidence="2">
    <location>
        <begin position="187"/>
        <end position="199"/>
    </location>
</feature>
<feature type="compositionally biased region" description="Polar residues" evidence="2">
    <location>
        <begin position="343"/>
        <end position="367"/>
    </location>
</feature>
<dbReference type="Proteomes" id="UP001165740">
    <property type="component" value="Chromosome 18"/>
</dbReference>
<dbReference type="RefSeq" id="XP_055873089.1">
    <property type="nucleotide sequence ID" value="XM_056017114.1"/>
</dbReference>
<dbReference type="SUPFAM" id="SSF57535">
    <property type="entry name" value="Complement control module/SCR domain"/>
    <property type="match status" value="1"/>
</dbReference>
<evidence type="ECO:0000313" key="4">
    <source>
        <dbReference type="Proteomes" id="UP001165740"/>
    </source>
</evidence>
<feature type="compositionally biased region" description="Low complexity" evidence="2">
    <location>
        <begin position="1"/>
        <end position="65"/>
    </location>
</feature>